<dbReference type="EMBL" id="MT143553">
    <property type="protein sequence ID" value="QJA98111.1"/>
    <property type="molecule type" value="Genomic_DNA"/>
</dbReference>
<protein>
    <submittedName>
        <fullName evidence="2">Uncharacterized protein</fullName>
    </submittedName>
</protein>
<dbReference type="AlphaFoldDB" id="A0A6M3LYX8"/>
<proteinExistence type="predicted"/>
<reference evidence="2" key="1">
    <citation type="submission" date="2020-03" db="EMBL/GenBank/DDBJ databases">
        <title>The deep terrestrial virosphere.</title>
        <authorList>
            <person name="Holmfeldt K."/>
            <person name="Nilsson E."/>
            <person name="Simone D."/>
            <person name="Lopez-Fernandez M."/>
            <person name="Wu X."/>
            <person name="de Brujin I."/>
            <person name="Lundin D."/>
            <person name="Andersson A."/>
            <person name="Bertilsson S."/>
            <person name="Dopson M."/>
        </authorList>
    </citation>
    <scope>NUCLEOTIDE SEQUENCE</scope>
    <source>
        <strain evidence="1">MM415A07045</strain>
        <strain evidence="2">MM415B05674</strain>
    </source>
</reference>
<dbReference type="EMBL" id="MT141607">
    <property type="protein sequence ID" value="QJA68331.1"/>
    <property type="molecule type" value="Genomic_DNA"/>
</dbReference>
<accession>A0A6M3LYX8</accession>
<evidence type="ECO:0000313" key="1">
    <source>
        <dbReference type="EMBL" id="QJA68331.1"/>
    </source>
</evidence>
<organism evidence="2">
    <name type="scientific">viral metagenome</name>
    <dbReference type="NCBI Taxonomy" id="1070528"/>
    <lineage>
        <taxon>unclassified sequences</taxon>
        <taxon>metagenomes</taxon>
        <taxon>organismal metagenomes</taxon>
    </lineage>
</organism>
<name>A0A6M3LYX8_9ZZZZ</name>
<evidence type="ECO:0000313" key="2">
    <source>
        <dbReference type="EMBL" id="QJA98111.1"/>
    </source>
</evidence>
<gene>
    <name evidence="1" type="ORF">MM415A07045_0009</name>
    <name evidence="2" type="ORF">MM415B05674_0011</name>
</gene>
<sequence>MKKENPKQLNIRGTTPRNIVTDFVQYMITESRIAGLLSEGHNLADDGIAPFLTISVIQLQFLVEEFLKKYERKRIL</sequence>